<accession>A0A139AWH4</accession>
<keyword evidence="5 6" id="KW-0539">Nucleus</keyword>
<feature type="region of interest" description="Disordered" evidence="7">
    <location>
        <begin position="1"/>
        <end position="56"/>
    </location>
</feature>
<feature type="domain" description="Fork-head" evidence="9">
    <location>
        <begin position="250"/>
        <end position="329"/>
    </location>
</feature>
<dbReference type="PANTHER" id="PTHR45881:SF1">
    <property type="entry name" value="FORK HEAD PROTEIN HOMOLOG 2"/>
    <property type="match status" value="1"/>
</dbReference>
<evidence type="ECO:0000256" key="5">
    <source>
        <dbReference type="ARBA" id="ARBA00023242"/>
    </source>
</evidence>
<dbReference type="Gene3D" id="1.10.10.10">
    <property type="entry name" value="Winged helix-like DNA-binding domain superfamily/Winged helix DNA-binding domain"/>
    <property type="match status" value="1"/>
</dbReference>
<dbReference type="Gene3D" id="2.60.200.20">
    <property type="match status" value="1"/>
</dbReference>
<dbReference type="GO" id="GO:0000981">
    <property type="term" value="F:DNA-binding transcription factor activity, RNA polymerase II-specific"/>
    <property type="evidence" value="ECO:0007669"/>
    <property type="project" value="TreeGrafter"/>
</dbReference>
<dbReference type="EMBL" id="KQ965733">
    <property type="protein sequence ID" value="KXS21092.1"/>
    <property type="molecule type" value="Genomic_DNA"/>
</dbReference>
<evidence type="ECO:0000313" key="11">
    <source>
        <dbReference type="Proteomes" id="UP000070544"/>
    </source>
</evidence>
<name>A0A139AWH4_GONPJ</name>
<dbReference type="CDD" id="cd00059">
    <property type="entry name" value="FH_FOX"/>
    <property type="match status" value="1"/>
</dbReference>
<evidence type="ECO:0000256" key="2">
    <source>
        <dbReference type="ARBA" id="ARBA00023015"/>
    </source>
</evidence>
<dbReference type="InterPro" id="IPR008984">
    <property type="entry name" value="SMAD_FHA_dom_sf"/>
</dbReference>
<feature type="domain" description="FHA" evidence="8">
    <location>
        <begin position="77"/>
        <end position="140"/>
    </location>
</feature>
<feature type="compositionally biased region" description="Basic and acidic residues" evidence="7">
    <location>
        <begin position="221"/>
        <end position="233"/>
    </location>
</feature>
<keyword evidence="11" id="KW-1185">Reference proteome</keyword>
<keyword evidence="3 6" id="KW-0238">DNA-binding</keyword>
<dbReference type="SUPFAM" id="SSF46785">
    <property type="entry name" value="Winged helix' DNA-binding domain"/>
    <property type="match status" value="1"/>
</dbReference>
<dbReference type="PANTHER" id="PTHR45881">
    <property type="entry name" value="CHECKPOINT SUPPRESSOR 1-LIKE, ISOFORM A-RELATED"/>
    <property type="match status" value="1"/>
</dbReference>
<sequence length="342" mass="37767">MTDVQTGALGGPPEPSLMEQPTPSAPQTLAQRMGPSNLAFTPKYSPQVDQPPTTGPIQAYAKLSGDNLTYYMRRLQCTIGRRSGTDSGGPAGAVDVDLGPLTESKTVSRVHARIQYNYRLGKFELAVYGKNGAFLTSNAGDNGEEQVFVGKGETAIGLDHRTRIQIGDVGFLFLLPTPTQVPPKVPNDIWASNDIARTNSRAGKRPLPVDGTASQSLLANAEKRPRISARRETPQLSQEMEEEEVTTYRRPPYPYSQLISMAINSCEEKKMTLNTIYNWICTNYPYFKMGQTGWQNSVRHNLSLNKAFYRVPREESDQGKGSFWAIDPQYASTVAPTNPQME</sequence>
<evidence type="ECO:0000313" key="10">
    <source>
        <dbReference type="EMBL" id="KXS21092.1"/>
    </source>
</evidence>
<dbReference type="InterPro" id="IPR036390">
    <property type="entry name" value="WH_DNA-bd_sf"/>
</dbReference>
<dbReference type="OrthoDB" id="5954824at2759"/>
<dbReference type="PROSITE" id="PS00658">
    <property type="entry name" value="FORK_HEAD_2"/>
    <property type="match status" value="1"/>
</dbReference>
<evidence type="ECO:0000256" key="1">
    <source>
        <dbReference type="ARBA" id="ARBA00004123"/>
    </source>
</evidence>
<evidence type="ECO:0000256" key="4">
    <source>
        <dbReference type="ARBA" id="ARBA00023163"/>
    </source>
</evidence>
<feature type="DNA-binding region" description="Fork-head" evidence="6">
    <location>
        <begin position="250"/>
        <end position="329"/>
    </location>
</feature>
<comment type="subcellular location">
    <subcellularLocation>
        <location evidence="1 6">Nucleus</location>
    </subcellularLocation>
</comment>
<dbReference type="PROSITE" id="PS50006">
    <property type="entry name" value="FHA_DOMAIN"/>
    <property type="match status" value="1"/>
</dbReference>
<keyword evidence="4" id="KW-0804">Transcription</keyword>
<dbReference type="OMA" id="GCVINIM"/>
<evidence type="ECO:0000259" key="8">
    <source>
        <dbReference type="PROSITE" id="PS50006"/>
    </source>
</evidence>
<protein>
    <submittedName>
        <fullName evidence="10">Uncharacterized protein</fullName>
    </submittedName>
</protein>
<dbReference type="InterPro" id="IPR036388">
    <property type="entry name" value="WH-like_DNA-bd_sf"/>
</dbReference>
<organism evidence="10 11">
    <name type="scientific">Gonapodya prolifera (strain JEL478)</name>
    <name type="common">Monoblepharis prolifera</name>
    <dbReference type="NCBI Taxonomy" id="1344416"/>
    <lineage>
        <taxon>Eukaryota</taxon>
        <taxon>Fungi</taxon>
        <taxon>Fungi incertae sedis</taxon>
        <taxon>Chytridiomycota</taxon>
        <taxon>Chytridiomycota incertae sedis</taxon>
        <taxon>Monoblepharidomycetes</taxon>
        <taxon>Monoblepharidales</taxon>
        <taxon>Gonapodyaceae</taxon>
        <taxon>Gonapodya</taxon>
    </lineage>
</organism>
<feature type="compositionally biased region" description="Polar residues" evidence="7">
    <location>
        <begin position="47"/>
        <end position="56"/>
    </location>
</feature>
<feature type="region of interest" description="Disordered" evidence="7">
    <location>
        <begin position="200"/>
        <end position="247"/>
    </location>
</feature>
<reference evidence="10 11" key="1">
    <citation type="journal article" date="2015" name="Genome Biol. Evol.">
        <title>Phylogenomic analyses indicate that early fungi evolved digesting cell walls of algal ancestors of land plants.</title>
        <authorList>
            <person name="Chang Y."/>
            <person name="Wang S."/>
            <person name="Sekimoto S."/>
            <person name="Aerts A.L."/>
            <person name="Choi C."/>
            <person name="Clum A."/>
            <person name="LaButti K.M."/>
            <person name="Lindquist E.A."/>
            <person name="Yee Ngan C."/>
            <person name="Ohm R.A."/>
            <person name="Salamov A.A."/>
            <person name="Grigoriev I.V."/>
            <person name="Spatafora J.W."/>
            <person name="Berbee M.L."/>
        </authorList>
    </citation>
    <scope>NUCLEOTIDE SEQUENCE [LARGE SCALE GENOMIC DNA]</scope>
    <source>
        <strain evidence="10 11">JEL478</strain>
    </source>
</reference>
<dbReference type="PRINTS" id="PR00053">
    <property type="entry name" value="FORKHEAD"/>
</dbReference>
<keyword evidence="2" id="KW-0805">Transcription regulation</keyword>
<dbReference type="FunFam" id="1.10.10.10:FF:000135">
    <property type="entry name" value="forkhead box protein G1"/>
    <property type="match status" value="1"/>
</dbReference>
<dbReference type="InterPro" id="IPR000253">
    <property type="entry name" value="FHA_dom"/>
</dbReference>
<dbReference type="SMART" id="SM00339">
    <property type="entry name" value="FH"/>
    <property type="match status" value="1"/>
</dbReference>
<dbReference type="CDD" id="cd22701">
    <property type="entry name" value="FHA_FKH1-like"/>
    <property type="match status" value="1"/>
</dbReference>
<evidence type="ECO:0000256" key="3">
    <source>
        <dbReference type="ARBA" id="ARBA00023125"/>
    </source>
</evidence>
<evidence type="ECO:0000259" key="9">
    <source>
        <dbReference type="PROSITE" id="PS50039"/>
    </source>
</evidence>
<dbReference type="SUPFAM" id="SSF49879">
    <property type="entry name" value="SMAD/FHA domain"/>
    <property type="match status" value="1"/>
</dbReference>
<proteinExistence type="predicted"/>
<dbReference type="Pfam" id="PF00250">
    <property type="entry name" value="Forkhead"/>
    <property type="match status" value="1"/>
</dbReference>
<dbReference type="Pfam" id="PF00498">
    <property type="entry name" value="FHA"/>
    <property type="match status" value="1"/>
</dbReference>
<evidence type="ECO:0000256" key="7">
    <source>
        <dbReference type="SAM" id="MobiDB-lite"/>
    </source>
</evidence>
<feature type="compositionally biased region" description="Polar residues" evidence="7">
    <location>
        <begin position="19"/>
        <end position="30"/>
    </location>
</feature>
<evidence type="ECO:0000256" key="6">
    <source>
        <dbReference type="PROSITE-ProRule" id="PRU00089"/>
    </source>
</evidence>
<dbReference type="PROSITE" id="PS50039">
    <property type="entry name" value="FORK_HEAD_3"/>
    <property type="match status" value="1"/>
</dbReference>
<dbReference type="GO" id="GO:0000978">
    <property type="term" value="F:RNA polymerase II cis-regulatory region sequence-specific DNA binding"/>
    <property type="evidence" value="ECO:0007669"/>
    <property type="project" value="TreeGrafter"/>
</dbReference>
<gene>
    <name evidence="10" type="ORF">M427DRAFT_51371</name>
</gene>
<dbReference type="STRING" id="1344416.A0A139AWH4"/>
<dbReference type="InterPro" id="IPR030456">
    <property type="entry name" value="TF_fork_head_CS_2"/>
</dbReference>
<dbReference type="InterPro" id="IPR001766">
    <property type="entry name" value="Fork_head_dom"/>
</dbReference>
<dbReference type="Proteomes" id="UP000070544">
    <property type="component" value="Unassembled WGS sequence"/>
</dbReference>
<dbReference type="GO" id="GO:0005634">
    <property type="term" value="C:nucleus"/>
    <property type="evidence" value="ECO:0007669"/>
    <property type="project" value="UniProtKB-SubCell"/>
</dbReference>
<dbReference type="AlphaFoldDB" id="A0A139AWH4"/>